<feature type="transmembrane region" description="Helical" evidence="1">
    <location>
        <begin position="187"/>
        <end position="209"/>
    </location>
</feature>
<keyword evidence="1" id="KW-1133">Transmembrane helix</keyword>
<gene>
    <name evidence="2" type="ORF">B9Q05_12600</name>
</gene>
<feature type="transmembrane region" description="Helical" evidence="1">
    <location>
        <begin position="42"/>
        <end position="59"/>
    </location>
</feature>
<feature type="transmembrane region" description="Helical" evidence="1">
    <location>
        <begin position="110"/>
        <end position="131"/>
    </location>
</feature>
<keyword evidence="1" id="KW-0472">Membrane</keyword>
<comment type="caution">
    <text evidence="2">The sequence shown here is derived from an EMBL/GenBank/DDBJ whole genome shotgun (WGS) entry which is preliminary data.</text>
</comment>
<dbReference type="EMBL" id="NEXG01000054">
    <property type="protein sequence ID" value="PSN98662.1"/>
    <property type="molecule type" value="Genomic_DNA"/>
</dbReference>
<proteinExistence type="predicted"/>
<feature type="transmembrane region" description="Helical" evidence="1">
    <location>
        <begin position="255"/>
        <end position="283"/>
    </location>
</feature>
<keyword evidence="1" id="KW-0812">Transmembrane</keyword>
<protein>
    <submittedName>
        <fullName evidence="2">Uncharacterized protein</fullName>
    </submittedName>
</protein>
<evidence type="ECO:0000256" key="1">
    <source>
        <dbReference type="SAM" id="Phobius"/>
    </source>
</evidence>
<evidence type="ECO:0000313" key="2">
    <source>
        <dbReference type="EMBL" id="PSN98662.1"/>
    </source>
</evidence>
<feature type="transmembrane region" description="Helical" evidence="1">
    <location>
        <begin position="151"/>
        <end position="175"/>
    </location>
</feature>
<name>A0A2R6BJ39_9ARCH</name>
<dbReference type="Proteomes" id="UP000241120">
    <property type="component" value="Unassembled WGS sequence"/>
</dbReference>
<reference evidence="2 3" key="1">
    <citation type="submission" date="2017-04" db="EMBL/GenBank/DDBJ databases">
        <title>Novel microbial lineages endemic to geothermal iron-oxide mats fill important gaps in the evolutionary history of Archaea.</title>
        <authorList>
            <person name="Jay Z.J."/>
            <person name="Beam J.P."/>
            <person name="Dlakic M."/>
            <person name="Rusch D.B."/>
            <person name="Kozubal M.A."/>
            <person name="Inskeep W.P."/>
        </authorList>
    </citation>
    <scope>NUCLEOTIDE SEQUENCE [LARGE SCALE GENOMIC DNA]</scope>
    <source>
        <strain evidence="2">ECH_B_1</strain>
    </source>
</reference>
<sequence>MSLIVMKYHYMREYWCPDKVYVRRRPASREGGDGAKERYRNLAIFYVATYSAFYLFDYIENALSLSFGLKIASGFALDAILFLLVYALSESGGYWSPCLVGFRRTGTLSAFVWANAFLLPDTLTLLFRLYAYGQASILALFYFPTPSSPPLWYPLYAVSFWIAGGIAVFPLLEAFPYESLKDVRKRYAIPLVVVLWAGIYNAPLVVGVINLRPDDIFFFDFLFLVAYVKSRNSIGLVLAYVLAESPVWYIIAVSWGVRILSIGIVVRALLSVACVGILVFQYWRSHGNDQKSRATHT</sequence>
<evidence type="ECO:0000313" key="3">
    <source>
        <dbReference type="Proteomes" id="UP000241120"/>
    </source>
</evidence>
<accession>A0A2R6BJ39</accession>
<organism evidence="2 3">
    <name type="scientific">Candidatus Marsarchaeota G2 archaeon ECH_B_1</name>
    <dbReference type="NCBI Taxonomy" id="1978159"/>
    <lineage>
        <taxon>Archaea</taxon>
        <taxon>Candidatus Marsarchaeota</taxon>
        <taxon>Candidatus Marsarchaeota group 2</taxon>
    </lineage>
</organism>
<dbReference type="AlphaFoldDB" id="A0A2R6BJ39"/>